<feature type="transmembrane region" description="Helical" evidence="9">
    <location>
        <begin position="245"/>
        <end position="263"/>
    </location>
</feature>
<keyword evidence="7 9" id="KW-1133">Transmembrane helix</keyword>
<feature type="transmembrane region" description="Helical" evidence="9">
    <location>
        <begin position="157"/>
        <end position="177"/>
    </location>
</feature>
<proteinExistence type="predicted"/>
<dbReference type="RefSeq" id="WP_167696427.1">
    <property type="nucleotide sequence ID" value="NZ_CP118182.1"/>
</dbReference>
<dbReference type="Pfam" id="PF00005">
    <property type="entry name" value="ABC_tran"/>
    <property type="match status" value="1"/>
</dbReference>
<dbReference type="FunFam" id="3.40.50.300:FF:000221">
    <property type="entry name" value="Multidrug ABC transporter ATP-binding protein"/>
    <property type="match status" value="1"/>
</dbReference>
<feature type="transmembrane region" description="Helical" evidence="9">
    <location>
        <begin position="55"/>
        <end position="74"/>
    </location>
</feature>
<dbReference type="PROSITE" id="PS00211">
    <property type="entry name" value="ABC_TRANSPORTER_1"/>
    <property type="match status" value="1"/>
</dbReference>
<evidence type="ECO:0000256" key="7">
    <source>
        <dbReference type="ARBA" id="ARBA00022989"/>
    </source>
</evidence>
<evidence type="ECO:0000313" key="13">
    <source>
        <dbReference type="Proteomes" id="UP000778951"/>
    </source>
</evidence>
<comment type="caution">
    <text evidence="12">The sequence shown here is derived from an EMBL/GenBank/DDBJ whole genome shotgun (WGS) entry which is preliminary data.</text>
</comment>
<dbReference type="PANTHER" id="PTHR43394">
    <property type="entry name" value="ATP-DEPENDENT PERMEASE MDL1, MITOCHONDRIAL"/>
    <property type="match status" value="1"/>
</dbReference>
<dbReference type="PROSITE" id="PS50893">
    <property type="entry name" value="ABC_TRANSPORTER_2"/>
    <property type="match status" value="1"/>
</dbReference>
<dbReference type="InterPro" id="IPR027417">
    <property type="entry name" value="P-loop_NTPase"/>
</dbReference>
<dbReference type="PROSITE" id="PS50929">
    <property type="entry name" value="ABC_TM1F"/>
    <property type="match status" value="1"/>
</dbReference>
<dbReference type="SUPFAM" id="SSF52540">
    <property type="entry name" value="P-loop containing nucleoside triphosphate hydrolases"/>
    <property type="match status" value="1"/>
</dbReference>
<feature type="transmembrane region" description="Helical" evidence="9">
    <location>
        <begin position="12"/>
        <end position="35"/>
    </location>
</feature>
<sequence length="577" mass="63779">MLTLSKHIRQYKIDAIITPIFVIIEVIVEVFIPLVMAKLIDEGISAGNMQMVRQLGLLLFGMAIISASGGLLAGRYSASAATGLAKNLRLAQFRKIQSFTFSQIDRFSTSSLITRLTNDVNNVQNAFQTMIGLAVRTPIMITLALIAVFSIHQKLSLIFLLFMPLLLIGMTIIVYFAHPMFGKIMGWNDKLNKQVQENIKGIRVVKSFVQEEQEIDRMADITAGLRKQAVQAESLAAFFNPLVQFSLYGATLMVAWFGAKLVIVDALSTGQLMSFFAYLTQILINLMLFAFVFVQMMFSQASIKRIKEVLNQEVELESPAEAIKEVPHGSIRFENVSFGYDVDDAKEVLHDINLDIPAGSTIGILGETGSGKSSLVQLIARLYDVKSGRVLVGDHDVRDYDLDALRNQVAMVLQKNELFSGTIAQNLRWGDPDADLETLQSASNIAQADPFIQKMQHGYESVLEQGATNLSGGQRQRLCIARALLKKPKILILDDSMSAVDTKTDAQIRQSLIAQANGMTKIIIAGRISSVLHADRIIYLERGNILDQGSHADLLARCAAYQELYASQSQKEPTLDV</sequence>
<dbReference type="Pfam" id="PF00664">
    <property type="entry name" value="ABC_membrane"/>
    <property type="match status" value="1"/>
</dbReference>
<evidence type="ECO:0000259" key="10">
    <source>
        <dbReference type="PROSITE" id="PS50893"/>
    </source>
</evidence>
<dbReference type="GO" id="GO:0015421">
    <property type="term" value="F:ABC-type oligopeptide transporter activity"/>
    <property type="evidence" value="ECO:0007669"/>
    <property type="project" value="TreeGrafter"/>
</dbReference>
<evidence type="ECO:0000256" key="1">
    <source>
        <dbReference type="ARBA" id="ARBA00004651"/>
    </source>
</evidence>
<keyword evidence="2" id="KW-0813">Transport</keyword>
<keyword evidence="13" id="KW-1185">Reference proteome</keyword>
<keyword evidence="4 9" id="KW-0812">Transmembrane</keyword>
<dbReference type="AlphaFoldDB" id="A0A968GGZ5"/>
<dbReference type="PANTHER" id="PTHR43394:SF1">
    <property type="entry name" value="ATP-BINDING CASSETTE SUB-FAMILY B MEMBER 10, MITOCHONDRIAL"/>
    <property type="match status" value="1"/>
</dbReference>
<dbReference type="EMBL" id="JAATLM010000002">
    <property type="protein sequence ID" value="NIZ70152.1"/>
    <property type="molecule type" value="Genomic_DNA"/>
</dbReference>
<keyword evidence="5" id="KW-0547">Nucleotide-binding</keyword>
<dbReference type="GO" id="GO:0005524">
    <property type="term" value="F:ATP binding"/>
    <property type="evidence" value="ECO:0007669"/>
    <property type="project" value="UniProtKB-KW"/>
</dbReference>
<feature type="transmembrane region" description="Helical" evidence="9">
    <location>
        <begin position="275"/>
        <end position="298"/>
    </location>
</feature>
<dbReference type="CDD" id="cd18548">
    <property type="entry name" value="ABC_6TM_Tm287_like"/>
    <property type="match status" value="1"/>
</dbReference>
<evidence type="ECO:0000256" key="6">
    <source>
        <dbReference type="ARBA" id="ARBA00022840"/>
    </source>
</evidence>
<dbReference type="Proteomes" id="UP000778951">
    <property type="component" value="Unassembled WGS sequence"/>
</dbReference>
<dbReference type="GO" id="GO:0016887">
    <property type="term" value="F:ATP hydrolysis activity"/>
    <property type="evidence" value="ECO:0007669"/>
    <property type="project" value="InterPro"/>
</dbReference>
<evidence type="ECO:0000256" key="4">
    <source>
        <dbReference type="ARBA" id="ARBA00022692"/>
    </source>
</evidence>
<dbReference type="GO" id="GO:0005886">
    <property type="term" value="C:plasma membrane"/>
    <property type="evidence" value="ECO:0007669"/>
    <property type="project" value="UniProtKB-SubCell"/>
</dbReference>
<dbReference type="InterPro" id="IPR011527">
    <property type="entry name" value="ABC1_TM_dom"/>
</dbReference>
<evidence type="ECO:0000256" key="2">
    <source>
        <dbReference type="ARBA" id="ARBA00022448"/>
    </source>
</evidence>
<evidence type="ECO:0000259" key="11">
    <source>
        <dbReference type="PROSITE" id="PS50929"/>
    </source>
</evidence>
<accession>A0A968GGZ5</accession>
<evidence type="ECO:0000256" key="8">
    <source>
        <dbReference type="ARBA" id="ARBA00023136"/>
    </source>
</evidence>
<dbReference type="SMART" id="SM00382">
    <property type="entry name" value="AAA"/>
    <property type="match status" value="1"/>
</dbReference>
<dbReference type="InterPro" id="IPR003439">
    <property type="entry name" value="ABC_transporter-like_ATP-bd"/>
</dbReference>
<organism evidence="12 13">
    <name type="scientific">Entomospira culicis</name>
    <dbReference type="NCBI Taxonomy" id="2719989"/>
    <lineage>
        <taxon>Bacteria</taxon>
        <taxon>Pseudomonadati</taxon>
        <taxon>Spirochaetota</taxon>
        <taxon>Spirochaetia</taxon>
        <taxon>Spirochaetales</taxon>
        <taxon>Spirochaetaceae</taxon>
        <taxon>Entomospira</taxon>
    </lineage>
</organism>
<keyword evidence="8 9" id="KW-0472">Membrane</keyword>
<evidence type="ECO:0000256" key="5">
    <source>
        <dbReference type="ARBA" id="ARBA00022741"/>
    </source>
</evidence>
<dbReference type="SUPFAM" id="SSF90123">
    <property type="entry name" value="ABC transporter transmembrane region"/>
    <property type="match status" value="1"/>
</dbReference>
<dbReference type="Gene3D" id="1.20.1560.10">
    <property type="entry name" value="ABC transporter type 1, transmembrane domain"/>
    <property type="match status" value="1"/>
</dbReference>
<dbReference type="InterPro" id="IPR039421">
    <property type="entry name" value="Type_1_exporter"/>
</dbReference>
<evidence type="ECO:0000256" key="3">
    <source>
        <dbReference type="ARBA" id="ARBA00022475"/>
    </source>
</evidence>
<name>A0A968GGZ5_9SPIO</name>
<evidence type="ECO:0000313" key="12">
    <source>
        <dbReference type="EMBL" id="NIZ70152.1"/>
    </source>
</evidence>
<keyword evidence="6 12" id="KW-0067">ATP-binding</keyword>
<dbReference type="InterPro" id="IPR036640">
    <property type="entry name" value="ABC1_TM_sf"/>
</dbReference>
<feature type="transmembrane region" description="Helical" evidence="9">
    <location>
        <begin position="133"/>
        <end position="151"/>
    </location>
</feature>
<reference evidence="12" key="1">
    <citation type="submission" date="2020-03" db="EMBL/GenBank/DDBJ databases">
        <title>Spirochaetal bacteria isolated from arthropods constitute a novel genus Entomospira genus novum within the order Spirochaetales.</title>
        <authorList>
            <person name="Grana-Miraglia L."/>
            <person name="Sikutova S."/>
            <person name="Fingerle V."/>
            <person name="Sing A."/>
            <person name="Castillo-Ramirez S."/>
            <person name="Margos G."/>
            <person name="Rudolf I."/>
        </authorList>
    </citation>
    <scope>NUCLEOTIDE SEQUENCE</scope>
    <source>
        <strain evidence="12">BR149</strain>
    </source>
</reference>
<dbReference type="InterPro" id="IPR017871">
    <property type="entry name" value="ABC_transporter-like_CS"/>
</dbReference>
<comment type="subcellular location">
    <subcellularLocation>
        <location evidence="1">Cell membrane</location>
        <topology evidence="1">Multi-pass membrane protein</topology>
    </subcellularLocation>
</comment>
<evidence type="ECO:0000256" key="9">
    <source>
        <dbReference type="SAM" id="Phobius"/>
    </source>
</evidence>
<dbReference type="Gene3D" id="3.40.50.300">
    <property type="entry name" value="P-loop containing nucleotide triphosphate hydrolases"/>
    <property type="match status" value="1"/>
</dbReference>
<feature type="domain" description="ABC transmembrane type-1" evidence="11">
    <location>
        <begin position="16"/>
        <end position="297"/>
    </location>
</feature>
<keyword evidence="3" id="KW-1003">Cell membrane</keyword>
<feature type="domain" description="ABC transporter" evidence="10">
    <location>
        <begin position="331"/>
        <end position="567"/>
    </location>
</feature>
<dbReference type="InterPro" id="IPR003593">
    <property type="entry name" value="AAA+_ATPase"/>
</dbReference>
<protein>
    <submittedName>
        <fullName evidence="12">ABC transporter ATP-binding protein</fullName>
    </submittedName>
</protein>
<gene>
    <name evidence="12" type="ORF">HCT48_08020</name>
</gene>